<dbReference type="Gene3D" id="3.30.450.40">
    <property type="match status" value="1"/>
</dbReference>
<feature type="domain" description="Histidine kinase" evidence="3">
    <location>
        <begin position="186"/>
        <end position="399"/>
    </location>
</feature>
<evidence type="ECO:0000256" key="1">
    <source>
        <dbReference type="ARBA" id="ARBA00000085"/>
    </source>
</evidence>
<name>A0A917WES4_9RHOB</name>
<evidence type="ECO:0000256" key="2">
    <source>
        <dbReference type="ARBA" id="ARBA00012438"/>
    </source>
</evidence>
<dbReference type="SUPFAM" id="SSF55874">
    <property type="entry name" value="ATPase domain of HSP90 chaperone/DNA topoisomerase II/histidine kinase"/>
    <property type="match status" value="1"/>
</dbReference>
<evidence type="ECO:0000259" key="3">
    <source>
        <dbReference type="PROSITE" id="PS50109"/>
    </source>
</evidence>
<reference evidence="4" key="1">
    <citation type="journal article" date="2014" name="Int. J. Syst. Evol. Microbiol.">
        <title>Complete genome sequence of Corynebacterium casei LMG S-19264T (=DSM 44701T), isolated from a smear-ripened cheese.</title>
        <authorList>
            <consortium name="US DOE Joint Genome Institute (JGI-PGF)"/>
            <person name="Walter F."/>
            <person name="Albersmeier A."/>
            <person name="Kalinowski J."/>
            <person name="Ruckert C."/>
        </authorList>
    </citation>
    <scope>NUCLEOTIDE SEQUENCE</scope>
    <source>
        <strain evidence="4">CGMCC 1.6293</strain>
    </source>
</reference>
<gene>
    <name evidence="4" type="ORF">GCM10011534_23090</name>
</gene>
<reference evidence="4" key="2">
    <citation type="submission" date="2020-09" db="EMBL/GenBank/DDBJ databases">
        <authorList>
            <person name="Sun Q."/>
            <person name="Zhou Y."/>
        </authorList>
    </citation>
    <scope>NUCLEOTIDE SEQUENCE</scope>
    <source>
        <strain evidence="4">CGMCC 1.6293</strain>
    </source>
</reference>
<dbReference type="Pfam" id="PF02518">
    <property type="entry name" value="HATPase_c"/>
    <property type="match status" value="1"/>
</dbReference>
<accession>A0A917WES4</accession>
<dbReference type="SUPFAM" id="SSF55781">
    <property type="entry name" value="GAF domain-like"/>
    <property type="match status" value="1"/>
</dbReference>
<dbReference type="CDD" id="cd00075">
    <property type="entry name" value="HATPase"/>
    <property type="match status" value="1"/>
</dbReference>
<dbReference type="PANTHER" id="PTHR43102:SF2">
    <property type="entry name" value="GAF DOMAIN-CONTAINING PROTEIN"/>
    <property type="match status" value="1"/>
</dbReference>
<dbReference type="InterPro" id="IPR029016">
    <property type="entry name" value="GAF-like_dom_sf"/>
</dbReference>
<sequence>MRPYPRPINELQRQRKLRAVVARDFNENPLLNEVVATVRKLMDCPTCIISLVDQDEQWFKARDGFSLERTSRDYSLCSHTIMKDEVLVIPDTLSDPRYCNHPVVVNDPHIRFYIGAPITVGGFRVGSLCAIDYESRPAPSGEKLDILQSLARLVSETIESNAAAEGPGDETHSSIAGDARRELLALVSHELKTPLTVILGNASVLEHFLEDQAKRKMVAAIIRSGNHLNHLITQMIQFTDIDAGEILLNEGPWSLSEITRDAMSSIEPIASPRGKTVAFSTDQRPDTLSVDKEQMHIAVSCILMNTLISGGDSISVHLRSDAESVSILVSDNGAQLSPGDIRDALSPFGFVGDLDTRATADLGLNLPMARTIAELHGGDLDVSSQEGQNVYALRLPTWRMVGPDQAPQRTARTGKG</sequence>
<protein>
    <recommendedName>
        <fullName evidence="2">histidine kinase</fullName>
        <ecNumber evidence="2">2.7.13.3</ecNumber>
    </recommendedName>
</protein>
<proteinExistence type="predicted"/>
<dbReference type="InterPro" id="IPR036890">
    <property type="entry name" value="HATPase_C_sf"/>
</dbReference>
<dbReference type="EMBL" id="BMLF01000002">
    <property type="protein sequence ID" value="GGM00694.1"/>
    <property type="molecule type" value="Genomic_DNA"/>
</dbReference>
<dbReference type="InterPro" id="IPR005467">
    <property type="entry name" value="His_kinase_dom"/>
</dbReference>
<dbReference type="Gene3D" id="1.10.287.130">
    <property type="match status" value="1"/>
</dbReference>
<dbReference type="Pfam" id="PF01590">
    <property type="entry name" value="GAF"/>
    <property type="match status" value="1"/>
</dbReference>
<keyword evidence="4" id="KW-0808">Transferase</keyword>
<dbReference type="SUPFAM" id="SSF47384">
    <property type="entry name" value="Homodimeric domain of signal transducing histidine kinase"/>
    <property type="match status" value="1"/>
</dbReference>
<evidence type="ECO:0000313" key="5">
    <source>
        <dbReference type="Proteomes" id="UP000649829"/>
    </source>
</evidence>
<dbReference type="SMART" id="SM00387">
    <property type="entry name" value="HATPase_c"/>
    <property type="match status" value="1"/>
</dbReference>
<keyword evidence="4" id="KW-0418">Kinase</keyword>
<dbReference type="GO" id="GO:0000155">
    <property type="term" value="F:phosphorelay sensor kinase activity"/>
    <property type="evidence" value="ECO:0007669"/>
    <property type="project" value="InterPro"/>
</dbReference>
<dbReference type="RefSeq" id="WP_028287813.1">
    <property type="nucleotide sequence ID" value="NZ_BMLF01000002.1"/>
</dbReference>
<dbReference type="SMART" id="SM00388">
    <property type="entry name" value="HisKA"/>
    <property type="match status" value="1"/>
</dbReference>
<keyword evidence="5" id="KW-1185">Reference proteome</keyword>
<dbReference type="InterPro" id="IPR003661">
    <property type="entry name" value="HisK_dim/P_dom"/>
</dbReference>
<dbReference type="PROSITE" id="PS50109">
    <property type="entry name" value="HIS_KIN"/>
    <property type="match status" value="1"/>
</dbReference>
<dbReference type="EC" id="2.7.13.3" evidence="2"/>
<dbReference type="Gene3D" id="3.30.565.10">
    <property type="entry name" value="Histidine kinase-like ATPase, C-terminal domain"/>
    <property type="match status" value="1"/>
</dbReference>
<dbReference type="Pfam" id="PF00512">
    <property type="entry name" value="HisKA"/>
    <property type="match status" value="1"/>
</dbReference>
<dbReference type="AlphaFoldDB" id="A0A917WES4"/>
<dbReference type="PANTHER" id="PTHR43102">
    <property type="entry name" value="SLR1143 PROTEIN"/>
    <property type="match status" value="1"/>
</dbReference>
<dbReference type="CDD" id="cd00082">
    <property type="entry name" value="HisKA"/>
    <property type="match status" value="1"/>
</dbReference>
<organism evidence="4 5">
    <name type="scientific">Pseudooceanicola nanhaiensis</name>
    <dbReference type="NCBI Taxonomy" id="375761"/>
    <lineage>
        <taxon>Bacteria</taxon>
        <taxon>Pseudomonadati</taxon>
        <taxon>Pseudomonadota</taxon>
        <taxon>Alphaproteobacteria</taxon>
        <taxon>Rhodobacterales</taxon>
        <taxon>Paracoccaceae</taxon>
        <taxon>Pseudooceanicola</taxon>
    </lineage>
</organism>
<dbReference type="InterPro" id="IPR003018">
    <property type="entry name" value="GAF"/>
</dbReference>
<dbReference type="InterPro" id="IPR003594">
    <property type="entry name" value="HATPase_dom"/>
</dbReference>
<dbReference type="Proteomes" id="UP000649829">
    <property type="component" value="Unassembled WGS sequence"/>
</dbReference>
<comment type="caution">
    <text evidence="4">The sequence shown here is derived from an EMBL/GenBank/DDBJ whole genome shotgun (WGS) entry which is preliminary data.</text>
</comment>
<dbReference type="SMART" id="SM00065">
    <property type="entry name" value="GAF"/>
    <property type="match status" value="1"/>
</dbReference>
<comment type="catalytic activity">
    <reaction evidence="1">
        <text>ATP + protein L-histidine = ADP + protein N-phospho-L-histidine.</text>
        <dbReference type="EC" id="2.7.13.3"/>
    </reaction>
</comment>
<dbReference type="InterPro" id="IPR036097">
    <property type="entry name" value="HisK_dim/P_sf"/>
</dbReference>
<evidence type="ECO:0000313" key="4">
    <source>
        <dbReference type="EMBL" id="GGM00694.1"/>
    </source>
</evidence>